<dbReference type="Gene3D" id="1.10.10.60">
    <property type="entry name" value="Homeodomain-like"/>
    <property type="match status" value="1"/>
</dbReference>
<dbReference type="InterPro" id="IPR009057">
    <property type="entry name" value="Homeodomain-like_sf"/>
</dbReference>
<evidence type="ECO:0008006" key="3">
    <source>
        <dbReference type="Google" id="ProtNLM"/>
    </source>
</evidence>
<evidence type="ECO:0000313" key="2">
    <source>
        <dbReference type="Proteomes" id="UP000075476"/>
    </source>
</evidence>
<proteinExistence type="predicted"/>
<dbReference type="EMBL" id="LOMO01000028">
    <property type="protein sequence ID" value="KXY47202.1"/>
    <property type="molecule type" value="Genomic_DNA"/>
</dbReference>
<evidence type="ECO:0000313" key="1">
    <source>
        <dbReference type="EMBL" id="KXY47202.1"/>
    </source>
</evidence>
<name>A0A9X0MI22_BACCE</name>
<dbReference type="Proteomes" id="UP000075476">
    <property type="component" value="Unassembled WGS sequence"/>
</dbReference>
<accession>A0A9X0MI22</accession>
<dbReference type="SUPFAM" id="SSF46689">
    <property type="entry name" value="Homeodomain-like"/>
    <property type="match status" value="1"/>
</dbReference>
<sequence>MQAKEKRIKILDLQDYHCKKCDFYGKSYKYCINKCEIGKEIYQLGIKLFEKEANDKIKRREKWKEHCRRAVVMREQGMSYYQISKILDCDSGSLYKYLKKSDFYN</sequence>
<gene>
    <name evidence="1" type="ORF">AT268_25755</name>
</gene>
<comment type="caution">
    <text evidence="1">The sequence shown here is derived from an EMBL/GenBank/DDBJ whole genome shotgun (WGS) entry which is preliminary data.</text>
</comment>
<reference evidence="1 2" key="1">
    <citation type="submission" date="2015-12" db="EMBL/GenBank/DDBJ databases">
        <title>Bacillus cereus Group isolate.</title>
        <authorList>
            <person name="Kovac J."/>
        </authorList>
    </citation>
    <scope>NUCLEOTIDE SEQUENCE [LARGE SCALE GENOMIC DNA]</scope>
    <source>
        <strain evidence="1 2">FSL K6-0073</strain>
    </source>
</reference>
<protein>
    <recommendedName>
        <fullName evidence="3">Zinc-finger domain-containing protein</fullName>
    </recommendedName>
</protein>
<organism evidence="1 2">
    <name type="scientific">Bacillus cereus</name>
    <dbReference type="NCBI Taxonomy" id="1396"/>
    <lineage>
        <taxon>Bacteria</taxon>
        <taxon>Bacillati</taxon>
        <taxon>Bacillota</taxon>
        <taxon>Bacilli</taxon>
        <taxon>Bacillales</taxon>
        <taxon>Bacillaceae</taxon>
        <taxon>Bacillus</taxon>
        <taxon>Bacillus cereus group</taxon>
    </lineage>
</organism>
<dbReference type="RefSeq" id="WP_061663089.1">
    <property type="nucleotide sequence ID" value="NZ_LOMO01000028.1"/>
</dbReference>
<dbReference type="AlphaFoldDB" id="A0A9X0MI22"/>